<dbReference type="Pfam" id="PF05195">
    <property type="entry name" value="AMP_N"/>
    <property type="match status" value="1"/>
</dbReference>
<evidence type="ECO:0000313" key="7">
    <source>
        <dbReference type="EMBL" id="KAH0863644.1"/>
    </source>
</evidence>
<feature type="domain" description="Aminopeptidase P N-terminal" evidence="6">
    <location>
        <begin position="62"/>
        <end position="186"/>
    </location>
</feature>
<evidence type="ECO:0000259" key="6">
    <source>
        <dbReference type="SMART" id="SM01011"/>
    </source>
</evidence>
<keyword evidence="5" id="KW-0464">Manganese</keyword>
<evidence type="ECO:0000256" key="5">
    <source>
        <dbReference type="ARBA" id="ARBA00023211"/>
    </source>
</evidence>
<name>A0ABQ7Y640_BRANA</name>
<dbReference type="InterPro" id="IPR052433">
    <property type="entry name" value="X-Pro_dipept-like"/>
</dbReference>
<protein>
    <recommendedName>
        <fullName evidence="6">Aminopeptidase P N-terminal domain-containing protein</fullName>
    </recommendedName>
</protein>
<dbReference type="SMART" id="SM01011">
    <property type="entry name" value="AMP_N"/>
    <property type="match status" value="1"/>
</dbReference>
<proteinExistence type="inferred from homology"/>
<dbReference type="Pfam" id="PF00557">
    <property type="entry name" value="Peptidase_M24"/>
    <property type="match status" value="1"/>
</dbReference>
<sequence>VCVSGERRRRDASTARNLAQRVSRSQVISRYAYSTQRVRDIGQPTPASHPHLMAEGEVTPGIRIEEYIGRRKKLAELLPQNSLAIVSSAPMKMMTDVVPYTFRQEADYLYLTGCPATGEHGLGMFMPESTPNDIAWQGEVAGVDAASKVFKAEQAYPISKLPEILSDMIRSSSKVFHNDQTASQKYTNLDEFKKSASLGKVKSLSKLKLMRESASIACQGLLKTMLHSKGYPDEGILVAKVEYECRIRGAQRMAFNPVVGGGSNASVIHYSRNDQRIKDGDLVLLDMGCELHGYVVILLGHGHLAENSTNKESIKLCKPGTTHPSAKHIFDRYVCDGLMKMGILKNRRLYHQLNPTSIGYDRPLVITIEPGVYIPSSFNCSERFQGIGIRIEDEVLITETGHEVLTGSMPKEIKHIETLLNNHCHENAAQSFASFSS</sequence>
<evidence type="ECO:0000256" key="2">
    <source>
        <dbReference type="ARBA" id="ARBA00008766"/>
    </source>
</evidence>
<organism evidence="7 8">
    <name type="scientific">Brassica napus</name>
    <name type="common">Rape</name>
    <dbReference type="NCBI Taxonomy" id="3708"/>
    <lineage>
        <taxon>Eukaryota</taxon>
        <taxon>Viridiplantae</taxon>
        <taxon>Streptophyta</taxon>
        <taxon>Embryophyta</taxon>
        <taxon>Tracheophyta</taxon>
        <taxon>Spermatophyta</taxon>
        <taxon>Magnoliopsida</taxon>
        <taxon>eudicotyledons</taxon>
        <taxon>Gunneridae</taxon>
        <taxon>Pentapetalae</taxon>
        <taxon>rosids</taxon>
        <taxon>malvids</taxon>
        <taxon>Brassicales</taxon>
        <taxon>Brassicaceae</taxon>
        <taxon>Brassiceae</taxon>
        <taxon>Brassica</taxon>
    </lineage>
</organism>
<comment type="similarity">
    <text evidence="2">Belongs to the peptidase M24B family.</text>
</comment>
<gene>
    <name evidence="7" type="ORF">HID58_080855</name>
</gene>
<dbReference type="Gene3D" id="3.90.230.10">
    <property type="entry name" value="Creatinase/methionine aminopeptidase superfamily"/>
    <property type="match status" value="2"/>
</dbReference>
<evidence type="ECO:0000256" key="3">
    <source>
        <dbReference type="ARBA" id="ARBA00022723"/>
    </source>
</evidence>
<dbReference type="InterPro" id="IPR007865">
    <property type="entry name" value="Aminopep_P_N"/>
</dbReference>
<dbReference type="SUPFAM" id="SSF55920">
    <property type="entry name" value="Creatinase/aminopeptidase"/>
    <property type="match status" value="1"/>
</dbReference>
<comment type="cofactor">
    <cofactor evidence="1">
        <name>Mn(2+)</name>
        <dbReference type="ChEBI" id="CHEBI:29035"/>
    </cofactor>
</comment>
<dbReference type="InterPro" id="IPR029149">
    <property type="entry name" value="Creatin/AminoP/Spt16_N"/>
</dbReference>
<comment type="caution">
    <text evidence="7">The sequence shown here is derived from an EMBL/GenBank/DDBJ whole genome shotgun (WGS) entry which is preliminary data.</text>
</comment>
<reference evidence="7 8" key="1">
    <citation type="submission" date="2021-05" db="EMBL/GenBank/DDBJ databases">
        <title>Genome Assembly of Synthetic Allotetraploid Brassica napus Reveals Homoeologous Exchanges between Subgenomes.</title>
        <authorList>
            <person name="Davis J.T."/>
        </authorList>
    </citation>
    <scope>NUCLEOTIDE SEQUENCE [LARGE SCALE GENOMIC DNA]</scope>
    <source>
        <strain evidence="8">cv. Da-Ae</strain>
        <tissue evidence="7">Seedling</tissue>
    </source>
</reference>
<evidence type="ECO:0000313" key="8">
    <source>
        <dbReference type="Proteomes" id="UP000824890"/>
    </source>
</evidence>
<dbReference type="Gene3D" id="3.40.350.10">
    <property type="entry name" value="Creatinase/prolidase N-terminal domain"/>
    <property type="match status" value="1"/>
</dbReference>
<dbReference type="PANTHER" id="PTHR43226:SF4">
    <property type="entry name" value="XAA-PRO AMINOPEPTIDASE 3"/>
    <property type="match status" value="1"/>
</dbReference>
<keyword evidence="3" id="KW-0479">Metal-binding</keyword>
<dbReference type="Proteomes" id="UP000824890">
    <property type="component" value="Unassembled WGS sequence"/>
</dbReference>
<dbReference type="InterPro" id="IPR000994">
    <property type="entry name" value="Pept_M24"/>
</dbReference>
<dbReference type="SUPFAM" id="SSF53092">
    <property type="entry name" value="Creatinase/prolidase N-terminal domain"/>
    <property type="match status" value="1"/>
</dbReference>
<keyword evidence="8" id="KW-1185">Reference proteome</keyword>
<feature type="non-terminal residue" evidence="7">
    <location>
        <position position="1"/>
    </location>
</feature>
<accession>A0ABQ7Y640</accession>
<keyword evidence="4" id="KW-0378">Hydrolase</keyword>
<dbReference type="InterPro" id="IPR036005">
    <property type="entry name" value="Creatinase/aminopeptidase-like"/>
</dbReference>
<evidence type="ECO:0000256" key="1">
    <source>
        <dbReference type="ARBA" id="ARBA00001936"/>
    </source>
</evidence>
<dbReference type="PANTHER" id="PTHR43226">
    <property type="entry name" value="XAA-PRO AMINOPEPTIDASE 3"/>
    <property type="match status" value="1"/>
</dbReference>
<evidence type="ECO:0000256" key="4">
    <source>
        <dbReference type="ARBA" id="ARBA00022801"/>
    </source>
</evidence>
<dbReference type="EMBL" id="JAGKQM010000018">
    <property type="protein sequence ID" value="KAH0863644.1"/>
    <property type="molecule type" value="Genomic_DNA"/>
</dbReference>